<reference evidence="3" key="1">
    <citation type="submission" date="2025-08" db="UniProtKB">
        <authorList>
            <consortium name="Ensembl"/>
        </authorList>
    </citation>
    <scope>IDENTIFICATION</scope>
</reference>
<dbReference type="Proteomes" id="UP000261620">
    <property type="component" value="Unplaced"/>
</dbReference>
<organism evidence="3 4">
    <name type="scientific">Mola mola</name>
    <name type="common">Ocean sunfish</name>
    <name type="synonym">Tetraodon mola</name>
    <dbReference type="NCBI Taxonomy" id="94237"/>
    <lineage>
        <taxon>Eukaryota</taxon>
        <taxon>Metazoa</taxon>
        <taxon>Chordata</taxon>
        <taxon>Craniata</taxon>
        <taxon>Vertebrata</taxon>
        <taxon>Euteleostomi</taxon>
        <taxon>Actinopterygii</taxon>
        <taxon>Neopterygii</taxon>
        <taxon>Teleostei</taxon>
        <taxon>Neoteleostei</taxon>
        <taxon>Acanthomorphata</taxon>
        <taxon>Eupercaria</taxon>
        <taxon>Tetraodontiformes</taxon>
        <taxon>Molidae</taxon>
        <taxon>Mola</taxon>
    </lineage>
</organism>
<dbReference type="OMA" id="WVFLTHE"/>
<keyword evidence="1" id="KW-0732">Signal</keyword>
<reference evidence="3" key="2">
    <citation type="submission" date="2025-09" db="UniProtKB">
        <authorList>
            <consortium name="Ensembl"/>
        </authorList>
    </citation>
    <scope>IDENTIFICATION</scope>
</reference>
<evidence type="ECO:0000313" key="3">
    <source>
        <dbReference type="Ensembl" id="ENSMMOP00000004901.1"/>
    </source>
</evidence>
<keyword evidence="4" id="KW-1185">Reference proteome</keyword>
<sequence length="267" mass="30331">CKLGNFFTVFWLSFLQSLLEPESLRQDWLELALSYDAPQLCDTLTPDGKPRWHSHCFSWGYGRLLSLLIRLPADLSSKQKMAETCRSHGYWIGYLYLCCELQQRTEAFSTICQLDDINLLEDSEGVGPQTLDEWKLLIQLSQQFSSAGESEQDPGVNGSGWSNGSADCDGKISPESLTLMLARTAGPDHAMAILEECGVQLVLSPHSKLVCELLRVTEKRQRWVRVPATELSTQFTFFIDKSKNGPNHHRGLRLMWVFLTHEILFIF</sequence>
<evidence type="ECO:0000256" key="1">
    <source>
        <dbReference type="SAM" id="SignalP"/>
    </source>
</evidence>
<dbReference type="InterPro" id="IPR056445">
    <property type="entry name" value="TPR_HPS5"/>
</dbReference>
<dbReference type="Ensembl" id="ENSMMOT00000004989.1">
    <property type="protein sequence ID" value="ENSMMOP00000004901.1"/>
    <property type="gene ID" value="ENSMMOG00000003911.1"/>
</dbReference>
<evidence type="ECO:0000259" key="2">
    <source>
        <dbReference type="Pfam" id="PF23758"/>
    </source>
</evidence>
<proteinExistence type="predicted"/>
<feature type="domain" description="HPS5 TPR" evidence="2">
    <location>
        <begin position="12"/>
        <end position="212"/>
    </location>
</feature>
<name>A0A3Q3VRE7_MOLML</name>
<dbReference type="STRING" id="94237.ENSMMOP00000004901"/>
<accession>A0A3Q3VRE7</accession>
<dbReference type="PANTHER" id="PTHR23287:SF18">
    <property type="entry name" value="BLOC-2 COMPLEX MEMBER HPS5"/>
    <property type="match status" value="1"/>
</dbReference>
<dbReference type="GO" id="GO:0005737">
    <property type="term" value="C:cytoplasm"/>
    <property type="evidence" value="ECO:0007669"/>
    <property type="project" value="TreeGrafter"/>
</dbReference>
<evidence type="ECO:0000313" key="4">
    <source>
        <dbReference type="Proteomes" id="UP000261620"/>
    </source>
</evidence>
<dbReference type="GO" id="GO:0048066">
    <property type="term" value="P:developmental pigmentation"/>
    <property type="evidence" value="ECO:0007669"/>
    <property type="project" value="TreeGrafter"/>
</dbReference>
<dbReference type="PANTHER" id="PTHR23287">
    <property type="entry name" value="RUBY-EYE2-LIKE PROTEIN"/>
    <property type="match status" value="1"/>
</dbReference>
<protein>
    <recommendedName>
        <fullName evidence="2">HPS5 TPR domain-containing protein</fullName>
    </recommendedName>
</protein>
<dbReference type="Pfam" id="PF23758">
    <property type="entry name" value="TPR_HPS5"/>
    <property type="match status" value="1"/>
</dbReference>
<dbReference type="AlphaFoldDB" id="A0A3Q3VRE7"/>
<feature type="signal peptide" evidence="1">
    <location>
        <begin position="1"/>
        <end position="21"/>
    </location>
</feature>
<feature type="chain" id="PRO_5018635902" description="HPS5 TPR domain-containing protein" evidence="1">
    <location>
        <begin position="22"/>
        <end position="267"/>
    </location>
</feature>